<sequence>RGKVRVTLANLQSTERFLAKVANTYQLTCEQPRTNDPLVYLKGVRIDVPQTQLAIVPRERHPDYLQTQRSQRSLDQLRLPGPPILT</sequence>
<organism evidence="2 3">
    <name type="scientific">Euroglyphus maynei</name>
    <name type="common">Mayne's house dust mite</name>
    <dbReference type="NCBI Taxonomy" id="6958"/>
    <lineage>
        <taxon>Eukaryota</taxon>
        <taxon>Metazoa</taxon>
        <taxon>Ecdysozoa</taxon>
        <taxon>Arthropoda</taxon>
        <taxon>Chelicerata</taxon>
        <taxon>Arachnida</taxon>
        <taxon>Acari</taxon>
        <taxon>Acariformes</taxon>
        <taxon>Sarcoptiformes</taxon>
        <taxon>Astigmata</taxon>
        <taxon>Psoroptidia</taxon>
        <taxon>Analgoidea</taxon>
        <taxon>Pyroglyphidae</taxon>
        <taxon>Pyroglyphinae</taxon>
        <taxon>Euroglyphus</taxon>
    </lineage>
</organism>
<accession>A0A1Y3AXX6</accession>
<protein>
    <submittedName>
        <fullName evidence="2">Uncharacterized protein</fullName>
    </submittedName>
</protein>
<evidence type="ECO:0000256" key="1">
    <source>
        <dbReference type="SAM" id="MobiDB-lite"/>
    </source>
</evidence>
<gene>
    <name evidence="2" type="ORF">BLA29_013269</name>
</gene>
<keyword evidence="3" id="KW-1185">Reference proteome</keyword>
<feature type="compositionally biased region" description="Polar residues" evidence="1">
    <location>
        <begin position="65"/>
        <end position="74"/>
    </location>
</feature>
<name>A0A1Y3AXX6_EURMA</name>
<dbReference type="EMBL" id="MUJZ01055914">
    <property type="protein sequence ID" value="OTF72483.1"/>
    <property type="molecule type" value="Genomic_DNA"/>
</dbReference>
<evidence type="ECO:0000313" key="2">
    <source>
        <dbReference type="EMBL" id="OTF72483.1"/>
    </source>
</evidence>
<reference evidence="2 3" key="1">
    <citation type="submission" date="2017-03" db="EMBL/GenBank/DDBJ databases">
        <title>Genome Survey of Euroglyphus maynei.</title>
        <authorList>
            <person name="Arlian L.G."/>
            <person name="Morgan M.S."/>
            <person name="Rider S.D."/>
        </authorList>
    </citation>
    <scope>NUCLEOTIDE SEQUENCE [LARGE SCALE GENOMIC DNA]</scope>
    <source>
        <strain evidence="2">Arlian Lab</strain>
        <tissue evidence="2">Whole body</tissue>
    </source>
</reference>
<evidence type="ECO:0000313" key="3">
    <source>
        <dbReference type="Proteomes" id="UP000194236"/>
    </source>
</evidence>
<feature type="non-terminal residue" evidence="2">
    <location>
        <position position="1"/>
    </location>
</feature>
<dbReference type="AlphaFoldDB" id="A0A1Y3AXX6"/>
<dbReference type="Proteomes" id="UP000194236">
    <property type="component" value="Unassembled WGS sequence"/>
</dbReference>
<comment type="caution">
    <text evidence="2">The sequence shown here is derived from an EMBL/GenBank/DDBJ whole genome shotgun (WGS) entry which is preliminary data.</text>
</comment>
<proteinExistence type="predicted"/>
<feature type="region of interest" description="Disordered" evidence="1">
    <location>
        <begin position="59"/>
        <end position="86"/>
    </location>
</feature>